<dbReference type="Gene3D" id="1.10.150.240">
    <property type="entry name" value="Putative phosphatase, domain 2"/>
    <property type="match status" value="1"/>
</dbReference>
<dbReference type="InterPro" id="IPR050155">
    <property type="entry name" value="HAD-like_hydrolase_sf"/>
</dbReference>
<evidence type="ECO:0000313" key="5">
    <source>
        <dbReference type="EMBL" id="NYT84432.1"/>
    </source>
</evidence>
<evidence type="ECO:0000256" key="2">
    <source>
        <dbReference type="ARBA" id="ARBA00004818"/>
    </source>
</evidence>
<dbReference type="NCBIfam" id="TIGR01549">
    <property type="entry name" value="HAD-SF-IA-v1"/>
    <property type="match status" value="1"/>
</dbReference>
<dbReference type="InterPro" id="IPR023198">
    <property type="entry name" value="PGP-like_dom2"/>
</dbReference>
<evidence type="ECO:0000256" key="1">
    <source>
        <dbReference type="ARBA" id="ARBA00000830"/>
    </source>
</evidence>
<keyword evidence="6" id="KW-1185">Reference proteome</keyword>
<dbReference type="InterPro" id="IPR041492">
    <property type="entry name" value="HAD_2"/>
</dbReference>
<dbReference type="SFLD" id="SFLDG01129">
    <property type="entry name" value="C1.5:_HAD__Beta-PGM__Phosphata"/>
    <property type="match status" value="1"/>
</dbReference>
<dbReference type="InterPro" id="IPR023214">
    <property type="entry name" value="HAD_sf"/>
</dbReference>
<dbReference type="GO" id="GO:0005829">
    <property type="term" value="C:cytosol"/>
    <property type="evidence" value="ECO:0007669"/>
    <property type="project" value="TreeGrafter"/>
</dbReference>
<dbReference type="Pfam" id="PF13419">
    <property type="entry name" value="HAD_2"/>
    <property type="match status" value="1"/>
</dbReference>
<dbReference type="PRINTS" id="PR00413">
    <property type="entry name" value="HADHALOGNASE"/>
</dbReference>
<dbReference type="InterPro" id="IPR006439">
    <property type="entry name" value="HAD-SF_hydro_IA"/>
</dbReference>
<comment type="caution">
    <text evidence="5">The sequence shown here is derived from an EMBL/GenBank/DDBJ whole genome shotgun (WGS) entry which is preliminary data.</text>
</comment>
<dbReference type="OrthoDB" id="9807630at2"/>
<dbReference type="EC" id="3.1.3.18" evidence="4"/>
<comment type="catalytic activity">
    <reaction evidence="1">
        <text>2-phosphoglycolate + H2O = glycolate + phosphate</text>
        <dbReference type="Rhea" id="RHEA:14369"/>
        <dbReference type="ChEBI" id="CHEBI:15377"/>
        <dbReference type="ChEBI" id="CHEBI:29805"/>
        <dbReference type="ChEBI" id="CHEBI:43474"/>
        <dbReference type="ChEBI" id="CHEBI:58033"/>
        <dbReference type="EC" id="3.1.3.18"/>
    </reaction>
</comment>
<dbReference type="GO" id="GO:0006281">
    <property type="term" value="P:DNA repair"/>
    <property type="evidence" value="ECO:0007669"/>
    <property type="project" value="TreeGrafter"/>
</dbReference>
<dbReference type="RefSeq" id="WP_130038398.1">
    <property type="nucleotide sequence ID" value="NZ_JACCEV010000001.1"/>
</dbReference>
<gene>
    <name evidence="5" type="ORF">H0A62_02345</name>
</gene>
<keyword evidence="5" id="KW-0378">Hydrolase</keyword>
<dbReference type="EMBL" id="JACCEV010000001">
    <property type="protein sequence ID" value="NYT84432.1"/>
    <property type="molecule type" value="Genomic_DNA"/>
</dbReference>
<dbReference type="Proteomes" id="UP000554144">
    <property type="component" value="Unassembled WGS sequence"/>
</dbReference>
<dbReference type="Gene3D" id="3.40.50.1000">
    <property type="entry name" value="HAD superfamily/HAD-like"/>
    <property type="match status" value="1"/>
</dbReference>
<evidence type="ECO:0000256" key="3">
    <source>
        <dbReference type="ARBA" id="ARBA00006171"/>
    </source>
</evidence>
<comment type="similarity">
    <text evidence="3">Belongs to the HAD-like hydrolase superfamily. CbbY/CbbZ/Gph/YieH family.</text>
</comment>
<dbReference type="InterPro" id="IPR036412">
    <property type="entry name" value="HAD-like_sf"/>
</dbReference>
<accession>A0A853GWB7</accession>
<name>A0A853GWB7_9BURK</name>
<comment type="pathway">
    <text evidence="2">Organic acid metabolism; glycolate biosynthesis; glycolate from 2-phosphoglycolate: step 1/1.</text>
</comment>
<evidence type="ECO:0000313" key="6">
    <source>
        <dbReference type="Proteomes" id="UP000554144"/>
    </source>
</evidence>
<proteinExistence type="inferred from homology"/>
<sequence length="243" mass="26199">MPESTTTDLTLHSLLQRDDVRGLVFDLDGTIVDSAADIINGMRLTFQQAGLGTLPQDYFPDNLHGTSEGIMRDILADMGWQAPTDFSPLKAQYVQNYSTLGHGTTQLYAGAQDVLNACRDASLAMGICTNKVHASALAATHKVGIHGLFDFISGSDSWAQPKPSPIPLLETIRMLGLEPEQCLYFGDTSIDAECARNAGVRFVLHASGYGDPALEDAPRYFAFSQWSELLGASTGSVNDIQAQ</sequence>
<protein>
    <recommendedName>
        <fullName evidence="4">phosphoglycolate phosphatase</fullName>
        <ecNumber evidence="4">3.1.3.18</ecNumber>
    </recommendedName>
</protein>
<reference evidence="5 6" key="1">
    <citation type="submission" date="2020-07" db="EMBL/GenBank/DDBJ databases">
        <title>Taxonomic revisions and descriptions of new bacterial species based on genomic comparisons in the high-G+C-content subgroup of the family Alcaligenaceae.</title>
        <authorList>
            <person name="Szabo A."/>
            <person name="Felfoldi T."/>
        </authorList>
    </citation>
    <scope>NUCLEOTIDE SEQUENCE [LARGE SCALE GENOMIC DNA]</scope>
    <source>
        <strain evidence="5 6">DSM 25667</strain>
    </source>
</reference>
<dbReference type="AlphaFoldDB" id="A0A853GWB7"/>
<evidence type="ECO:0000256" key="4">
    <source>
        <dbReference type="ARBA" id="ARBA00013078"/>
    </source>
</evidence>
<dbReference type="PANTHER" id="PTHR43434:SF1">
    <property type="entry name" value="PHOSPHOGLYCOLATE PHOSPHATASE"/>
    <property type="match status" value="1"/>
</dbReference>
<dbReference type="GO" id="GO:0008967">
    <property type="term" value="F:phosphoglycolate phosphatase activity"/>
    <property type="evidence" value="ECO:0007669"/>
    <property type="project" value="UniProtKB-EC"/>
</dbReference>
<organism evidence="5 6">
    <name type="scientific">Pollutimonas harenae</name>
    <dbReference type="NCBI Taxonomy" id="657015"/>
    <lineage>
        <taxon>Bacteria</taxon>
        <taxon>Pseudomonadati</taxon>
        <taxon>Pseudomonadota</taxon>
        <taxon>Betaproteobacteria</taxon>
        <taxon>Burkholderiales</taxon>
        <taxon>Alcaligenaceae</taxon>
        <taxon>Pollutimonas</taxon>
    </lineage>
</organism>
<dbReference type="SUPFAM" id="SSF56784">
    <property type="entry name" value="HAD-like"/>
    <property type="match status" value="1"/>
</dbReference>
<dbReference type="PANTHER" id="PTHR43434">
    <property type="entry name" value="PHOSPHOGLYCOLATE PHOSPHATASE"/>
    <property type="match status" value="1"/>
</dbReference>
<dbReference type="SFLD" id="SFLDS00003">
    <property type="entry name" value="Haloacid_Dehalogenase"/>
    <property type="match status" value="1"/>
</dbReference>